<gene>
    <name evidence="1" type="ORF">Tci_902995</name>
</gene>
<sequence length="143" mass="14901">MESLGKGLQAISAADLGKQGITGLAGMQLAAQQAGDRLKELEVIAKAPGIGFEQAVQGDIRLRAVGISATHEFDRVTTQLAQLSAKGKVLSQDLRPIIEAAPAVSQALLKLYGTIDSESISASLTKQGKSSQDFIAILTDELA</sequence>
<dbReference type="AlphaFoldDB" id="A0A699VCE9"/>
<evidence type="ECO:0000313" key="1">
    <source>
        <dbReference type="EMBL" id="GFD31026.1"/>
    </source>
</evidence>
<feature type="non-terminal residue" evidence="1">
    <location>
        <position position="143"/>
    </location>
</feature>
<protein>
    <submittedName>
        <fullName evidence="1">Uncharacterized protein</fullName>
    </submittedName>
</protein>
<proteinExistence type="predicted"/>
<dbReference type="NCBIfam" id="TIGR02675">
    <property type="entry name" value="tape_meas_nterm"/>
    <property type="match status" value="1"/>
</dbReference>
<accession>A0A699VCE9</accession>
<reference evidence="1" key="1">
    <citation type="journal article" date="2019" name="Sci. Rep.">
        <title>Draft genome of Tanacetum cinerariifolium, the natural source of mosquito coil.</title>
        <authorList>
            <person name="Yamashiro T."/>
            <person name="Shiraishi A."/>
            <person name="Satake H."/>
            <person name="Nakayama K."/>
        </authorList>
    </citation>
    <scope>NUCLEOTIDE SEQUENCE</scope>
</reference>
<name>A0A699VCE9_TANCI</name>
<dbReference type="InterPro" id="IPR013491">
    <property type="entry name" value="Tape_meas_N"/>
</dbReference>
<comment type="caution">
    <text evidence="1">The sequence shown here is derived from an EMBL/GenBank/DDBJ whole genome shotgun (WGS) entry which is preliminary data.</text>
</comment>
<dbReference type="EMBL" id="BKCJ011409873">
    <property type="protein sequence ID" value="GFD31026.1"/>
    <property type="molecule type" value="Genomic_DNA"/>
</dbReference>
<organism evidence="1">
    <name type="scientific">Tanacetum cinerariifolium</name>
    <name type="common">Dalmatian daisy</name>
    <name type="synonym">Chrysanthemum cinerariifolium</name>
    <dbReference type="NCBI Taxonomy" id="118510"/>
    <lineage>
        <taxon>Eukaryota</taxon>
        <taxon>Viridiplantae</taxon>
        <taxon>Streptophyta</taxon>
        <taxon>Embryophyta</taxon>
        <taxon>Tracheophyta</taxon>
        <taxon>Spermatophyta</taxon>
        <taxon>Magnoliopsida</taxon>
        <taxon>eudicotyledons</taxon>
        <taxon>Gunneridae</taxon>
        <taxon>Pentapetalae</taxon>
        <taxon>asterids</taxon>
        <taxon>campanulids</taxon>
        <taxon>Asterales</taxon>
        <taxon>Asteraceae</taxon>
        <taxon>Asteroideae</taxon>
        <taxon>Anthemideae</taxon>
        <taxon>Anthemidinae</taxon>
        <taxon>Tanacetum</taxon>
    </lineage>
</organism>